<gene>
    <name evidence="1" type="ORF">PSYPI_36120</name>
</gene>
<protein>
    <submittedName>
        <fullName evidence="1">Uncharacterized protein</fullName>
    </submittedName>
</protein>
<accession>F3GK01</accession>
<proteinExistence type="predicted"/>
<dbReference type="AlphaFoldDB" id="F3GK01"/>
<organism evidence="1 2">
    <name type="scientific">Pseudomonas syringae pv. pisi str. 1704B</name>
    <dbReference type="NCBI Taxonomy" id="629263"/>
    <lineage>
        <taxon>Bacteria</taxon>
        <taxon>Pseudomonadati</taxon>
        <taxon>Pseudomonadota</taxon>
        <taxon>Gammaproteobacteria</taxon>
        <taxon>Pseudomonadales</taxon>
        <taxon>Pseudomonadaceae</taxon>
        <taxon>Pseudomonas</taxon>
        <taxon>Pseudomonas syringae</taxon>
    </lineage>
</organism>
<dbReference type="Proteomes" id="UP000004986">
    <property type="component" value="Unassembled WGS sequence"/>
</dbReference>
<dbReference type="EMBL" id="AEAI01002205">
    <property type="protein sequence ID" value="EGH47404.1"/>
    <property type="molecule type" value="Genomic_DNA"/>
</dbReference>
<reference evidence="1 2" key="1">
    <citation type="journal article" date="2011" name="PLoS Pathog.">
        <title>Dynamic evolution of pathogenicity revealed by sequencing and comparative genomics of 19 Pseudomonas syringae isolates.</title>
        <authorList>
            <person name="Baltrus D.A."/>
            <person name="Nishimura M.T."/>
            <person name="Romanchuk A."/>
            <person name="Chang J.H."/>
            <person name="Mukhtar M.S."/>
            <person name="Cherkis K."/>
            <person name="Roach J."/>
            <person name="Grant S.R."/>
            <person name="Jones C.D."/>
            <person name="Dangl J.L."/>
        </authorList>
    </citation>
    <scope>NUCLEOTIDE SEQUENCE [LARGE SCALE GENOMIC DNA]</scope>
    <source>
        <strain evidence="1 2">1704B</strain>
    </source>
</reference>
<keyword evidence="2" id="KW-1185">Reference proteome</keyword>
<sequence>MADQLIALVVSCRIFLAIGEPLRAAILFDDPCRAQQQVVLELPLGAATIPAVQDLARLAE</sequence>
<dbReference type="BioCyc" id="PSYR629263:G11X0-6540-MONOMER"/>
<evidence type="ECO:0000313" key="2">
    <source>
        <dbReference type="Proteomes" id="UP000004986"/>
    </source>
</evidence>
<dbReference type="HOGENOM" id="CLU_2938297_0_0_6"/>
<name>F3GK01_PSESJ</name>
<evidence type="ECO:0000313" key="1">
    <source>
        <dbReference type="EMBL" id="EGH47404.1"/>
    </source>
</evidence>
<comment type="caution">
    <text evidence="1">The sequence shown here is derived from an EMBL/GenBank/DDBJ whole genome shotgun (WGS) entry which is preliminary data.</text>
</comment>